<dbReference type="EMBL" id="MG018926">
    <property type="protein sequence ID" value="ATW57868.1"/>
    <property type="molecule type" value="Genomic_DNA"/>
</dbReference>
<proteinExistence type="predicted"/>
<gene>
    <name evidence="1" type="ORF">CNR33_00022</name>
</gene>
<evidence type="ECO:0000313" key="1">
    <source>
        <dbReference type="EMBL" id="ATW57868.1"/>
    </source>
</evidence>
<dbReference type="Proteomes" id="UP000241090">
    <property type="component" value="Segment"/>
</dbReference>
<sequence>MGTINAGSVIRGDVINLQGSSDPSNGVVESVNKNGSTVAVKIRCSKTGELFSYNLPYSARLDRVVTITR</sequence>
<protein>
    <submittedName>
        <fullName evidence="1">Uncharacterized protein</fullName>
    </submittedName>
</protein>
<organism evidence="1 2">
    <name type="scientific">Pseudomonas phage tabernarius</name>
    <dbReference type="NCBI Taxonomy" id="2048978"/>
    <lineage>
        <taxon>Viruses</taxon>
        <taxon>Duplodnaviria</taxon>
        <taxon>Heunggongvirae</taxon>
        <taxon>Uroviricota</taxon>
        <taxon>Caudoviricetes</taxon>
        <taxon>Lindbergviridae</taxon>
        <taxon>Tabernariusvirus</taxon>
        <taxon>Tabernariusvirus tabernarius</taxon>
    </lineage>
</organism>
<accession>A0A2H4P6R8</accession>
<name>A0A2H4P6R8_9CAUD</name>
<keyword evidence="2" id="KW-1185">Reference proteome</keyword>
<evidence type="ECO:0000313" key="2">
    <source>
        <dbReference type="Proteomes" id="UP000241090"/>
    </source>
</evidence>
<reference evidence="1 2" key="1">
    <citation type="submission" date="2017-09" db="EMBL/GenBank/DDBJ databases">
        <authorList>
            <person name="Ehlers B."/>
            <person name="Leendertz F.H."/>
        </authorList>
    </citation>
    <scope>NUCLEOTIDE SEQUENCE [LARGE SCALE GENOMIC DNA]</scope>
</reference>